<keyword evidence="5" id="KW-0496">Mitochondrion</keyword>
<dbReference type="CTD" id="7818"/>
<dbReference type="Proteomes" id="UP000007110">
    <property type="component" value="Unassembled WGS sequence"/>
</dbReference>
<evidence type="ECO:0000256" key="1">
    <source>
        <dbReference type="ARBA" id="ARBA00004173"/>
    </source>
</evidence>
<dbReference type="InterPro" id="IPR019368">
    <property type="entry name" value="Ribosomal_mS29"/>
</dbReference>
<accession>A0A7M7N937</accession>
<evidence type="ECO:0000313" key="10">
    <source>
        <dbReference type="Proteomes" id="UP000007110"/>
    </source>
</evidence>
<evidence type="ECO:0000256" key="8">
    <source>
        <dbReference type="SAM" id="MobiDB-lite"/>
    </source>
</evidence>
<dbReference type="InterPro" id="IPR027417">
    <property type="entry name" value="P-loop_NTPase"/>
</dbReference>
<proteinExistence type="inferred from homology"/>
<dbReference type="PRINTS" id="PR01716">
    <property type="entry name" value="DEATHASSOCP3"/>
</dbReference>
<keyword evidence="4" id="KW-0689">Ribosomal protein</keyword>
<dbReference type="PANTHER" id="PTHR12810:SF0">
    <property type="entry name" value="SMALL RIBOSOMAL SUBUNIT PROTEIN MS29"/>
    <property type="match status" value="1"/>
</dbReference>
<feature type="region of interest" description="Disordered" evidence="8">
    <location>
        <begin position="40"/>
        <end position="79"/>
    </location>
</feature>
<evidence type="ECO:0000313" key="9">
    <source>
        <dbReference type="EnsemblMetazoa" id="XP_030832973"/>
    </source>
</evidence>
<reference evidence="9" key="2">
    <citation type="submission" date="2021-01" db="UniProtKB">
        <authorList>
            <consortium name="EnsemblMetazoa"/>
        </authorList>
    </citation>
    <scope>IDENTIFICATION</scope>
</reference>
<comment type="similarity">
    <text evidence="2">Belongs to the mitochondrion-specific ribosomal protein mS29 family.</text>
</comment>
<dbReference type="GO" id="GO:0005763">
    <property type="term" value="C:mitochondrial small ribosomal subunit"/>
    <property type="evidence" value="ECO:0000318"/>
    <property type="project" value="GO_Central"/>
</dbReference>
<protein>
    <recommendedName>
        <fullName evidence="7">Small ribosomal subunit protein mS29</fullName>
    </recommendedName>
</protein>
<name>A0A7M7N937_STRPU</name>
<organism evidence="9 10">
    <name type="scientific">Strongylocentrotus purpuratus</name>
    <name type="common">Purple sea urchin</name>
    <dbReference type="NCBI Taxonomy" id="7668"/>
    <lineage>
        <taxon>Eukaryota</taxon>
        <taxon>Metazoa</taxon>
        <taxon>Echinodermata</taxon>
        <taxon>Eleutherozoa</taxon>
        <taxon>Echinozoa</taxon>
        <taxon>Echinoidea</taxon>
        <taxon>Euechinoidea</taxon>
        <taxon>Echinacea</taxon>
        <taxon>Camarodonta</taxon>
        <taxon>Echinidea</taxon>
        <taxon>Strongylocentrotidae</taxon>
        <taxon>Strongylocentrotus</taxon>
    </lineage>
</organism>
<dbReference type="AlphaFoldDB" id="A0A7M7N937"/>
<reference evidence="10" key="1">
    <citation type="submission" date="2015-02" db="EMBL/GenBank/DDBJ databases">
        <title>Genome sequencing for Strongylocentrotus purpuratus.</title>
        <authorList>
            <person name="Murali S."/>
            <person name="Liu Y."/>
            <person name="Vee V."/>
            <person name="English A."/>
            <person name="Wang M."/>
            <person name="Skinner E."/>
            <person name="Han Y."/>
            <person name="Muzny D.M."/>
            <person name="Worley K.C."/>
            <person name="Gibbs R.A."/>
        </authorList>
    </citation>
    <scope>NUCLEOTIDE SEQUENCE</scope>
</reference>
<keyword evidence="3" id="KW-0809">Transit peptide</keyword>
<keyword evidence="6" id="KW-0687">Ribonucleoprotein</keyword>
<dbReference type="OrthoDB" id="274828at2759"/>
<dbReference type="InParanoid" id="A0A7M7N937"/>
<dbReference type="Pfam" id="PF10236">
    <property type="entry name" value="DAP3"/>
    <property type="match status" value="1"/>
</dbReference>
<dbReference type="SUPFAM" id="SSF52540">
    <property type="entry name" value="P-loop containing nucleoside triphosphate hydrolases"/>
    <property type="match status" value="1"/>
</dbReference>
<evidence type="ECO:0000256" key="2">
    <source>
        <dbReference type="ARBA" id="ARBA00009863"/>
    </source>
</evidence>
<dbReference type="InterPro" id="IPR008092">
    <property type="entry name" value="Ribosomal_mS29_met"/>
</dbReference>
<sequence length="423" mass="48121">MAASSCKGMLDIGFTMLAAAARNTNRSTSWRCIRCLSSGVAPPPPPGTSSDTIPTPDNTQSSQPQPQREDFRTSESNPVNHTARHLGQYYTIPMADVPTVFPIGYSARWHKLLKPFQEASIMIRKPAVEIMDVMRHADYTNPPIKYLMYGRKGSGKTTCLNHILHSCHNQGCLIVHIPCANSWNVNNKWDFLDSVSHEGMYDQPALSSEWLKHFRSRNEHFLKKVILTSKCYEWSKREQTEAGEPLLSVVDQGLNRPKNATDVIGVVLKELRDQSSSGKYRLILAVKAVNGLFAEMTNVRKPGGYLIPVNELRMAYHFKKMLKGQWTNGAIIMTVDQHNCHQAPKWDFKPLHLLQKQGFEWLDPFVPVYVENYSDKEFESCMQYYISKQWIQMEQAKTEEGKLHLKLLSESNPGSFERICASL</sequence>
<feature type="compositionally biased region" description="Polar residues" evidence="8">
    <location>
        <begin position="48"/>
        <end position="66"/>
    </location>
</feature>
<evidence type="ECO:0000256" key="6">
    <source>
        <dbReference type="ARBA" id="ARBA00023274"/>
    </source>
</evidence>
<comment type="subcellular location">
    <subcellularLocation>
        <location evidence="1">Mitochondrion</location>
    </subcellularLocation>
</comment>
<dbReference type="PANTHER" id="PTHR12810">
    <property type="entry name" value="MITOCHONDRIAL 28S RIBOSOMAL PROTEIN S29"/>
    <property type="match status" value="1"/>
</dbReference>
<dbReference type="GO" id="GO:0006915">
    <property type="term" value="P:apoptotic process"/>
    <property type="evidence" value="ECO:0007669"/>
    <property type="project" value="InterPro"/>
</dbReference>
<dbReference type="EnsemblMetazoa" id="XM_030977113">
    <property type="protein sequence ID" value="XP_030832973"/>
    <property type="gene ID" value="LOC581381"/>
</dbReference>
<dbReference type="RefSeq" id="XP_030832973.1">
    <property type="nucleotide sequence ID" value="XM_030977113.1"/>
</dbReference>
<evidence type="ECO:0000256" key="7">
    <source>
        <dbReference type="ARBA" id="ARBA00035140"/>
    </source>
</evidence>
<evidence type="ECO:0000256" key="5">
    <source>
        <dbReference type="ARBA" id="ARBA00023128"/>
    </source>
</evidence>
<evidence type="ECO:0000256" key="4">
    <source>
        <dbReference type="ARBA" id="ARBA00022980"/>
    </source>
</evidence>
<dbReference type="OMA" id="DITNYDW"/>
<keyword evidence="10" id="KW-1185">Reference proteome</keyword>
<dbReference type="GO" id="GO:0003735">
    <property type="term" value="F:structural constituent of ribosome"/>
    <property type="evidence" value="ECO:0000318"/>
    <property type="project" value="GO_Central"/>
</dbReference>
<evidence type="ECO:0000256" key="3">
    <source>
        <dbReference type="ARBA" id="ARBA00022946"/>
    </source>
</evidence>
<dbReference type="KEGG" id="spu:581381"/>
<dbReference type="GeneID" id="581381"/>